<accession>A0A382USH3</accession>
<dbReference type="InterPro" id="IPR020018">
    <property type="entry name" value="Motility-assoc_lipoprot_GldH"/>
</dbReference>
<proteinExistence type="predicted"/>
<name>A0A382USH3_9ZZZZ</name>
<organism evidence="1">
    <name type="scientific">marine metagenome</name>
    <dbReference type="NCBI Taxonomy" id="408172"/>
    <lineage>
        <taxon>unclassified sequences</taxon>
        <taxon>metagenomes</taxon>
        <taxon>ecological metagenomes</taxon>
    </lineage>
</organism>
<dbReference type="EMBL" id="UINC01146439">
    <property type="protein sequence ID" value="SVD37160.1"/>
    <property type="molecule type" value="Genomic_DNA"/>
</dbReference>
<dbReference type="Pfam" id="PF14109">
    <property type="entry name" value="GldH_lipo"/>
    <property type="match status" value="1"/>
</dbReference>
<dbReference type="AlphaFoldDB" id="A0A382USH3"/>
<feature type="non-terminal residue" evidence="1">
    <location>
        <position position="1"/>
    </location>
</feature>
<evidence type="ECO:0000313" key="1">
    <source>
        <dbReference type="EMBL" id="SVD37160.1"/>
    </source>
</evidence>
<sequence length="35" mass="4171">VVFEFDVTDTISTYLAEINIRHTINYSFQNLFVFI</sequence>
<protein>
    <submittedName>
        <fullName evidence="1">Uncharacterized protein</fullName>
    </submittedName>
</protein>
<gene>
    <name evidence="1" type="ORF">METZ01_LOCUS390014</name>
</gene>
<reference evidence="1" key="1">
    <citation type="submission" date="2018-05" db="EMBL/GenBank/DDBJ databases">
        <authorList>
            <person name="Lanie J.A."/>
            <person name="Ng W.-L."/>
            <person name="Kazmierczak K.M."/>
            <person name="Andrzejewski T.M."/>
            <person name="Davidsen T.M."/>
            <person name="Wayne K.J."/>
            <person name="Tettelin H."/>
            <person name="Glass J.I."/>
            <person name="Rusch D."/>
            <person name="Podicherti R."/>
            <person name="Tsui H.-C.T."/>
            <person name="Winkler M.E."/>
        </authorList>
    </citation>
    <scope>NUCLEOTIDE SEQUENCE</scope>
</reference>
<feature type="non-terminal residue" evidence="1">
    <location>
        <position position="35"/>
    </location>
</feature>